<dbReference type="SUPFAM" id="SSF56801">
    <property type="entry name" value="Acetyl-CoA synthetase-like"/>
    <property type="match status" value="1"/>
</dbReference>
<dbReference type="PANTHER" id="PTHR24096:SF389">
    <property type="entry name" value="4-COUMARATE--COA LIGASE-LIKE 1"/>
    <property type="match status" value="1"/>
</dbReference>
<dbReference type="CDD" id="cd05904">
    <property type="entry name" value="4CL"/>
    <property type="match status" value="1"/>
</dbReference>
<dbReference type="PANTHER" id="PTHR24096">
    <property type="entry name" value="LONG-CHAIN-FATTY-ACID--COA LIGASE"/>
    <property type="match status" value="1"/>
</dbReference>
<evidence type="ECO:0000259" key="6">
    <source>
        <dbReference type="Pfam" id="PF13193"/>
    </source>
</evidence>
<feature type="domain" description="AMP-dependent synthetase/ligase" evidence="5">
    <location>
        <begin position="48"/>
        <end position="417"/>
    </location>
</feature>
<evidence type="ECO:0000259" key="5">
    <source>
        <dbReference type="Pfam" id="PF00501"/>
    </source>
</evidence>
<dbReference type="GO" id="GO:0004467">
    <property type="term" value="F:long-chain fatty acid-CoA ligase activity"/>
    <property type="evidence" value="ECO:0007669"/>
    <property type="project" value="TreeGrafter"/>
</dbReference>
<dbReference type="Gene3D" id="3.30.300.30">
    <property type="match status" value="1"/>
</dbReference>
<protein>
    <recommendedName>
        <fullName evidence="9">4-coumarate--CoA ligase</fullName>
    </recommendedName>
</protein>
<evidence type="ECO:0000256" key="3">
    <source>
        <dbReference type="ARBA" id="ARBA00022741"/>
    </source>
</evidence>
<dbReference type="InterPro" id="IPR025110">
    <property type="entry name" value="AMP-bd_C"/>
</dbReference>
<dbReference type="InterPro" id="IPR042099">
    <property type="entry name" value="ANL_N_sf"/>
</dbReference>
<dbReference type="FunFam" id="3.40.50.12780:FF:000003">
    <property type="entry name" value="Long-chain-fatty-acid--CoA ligase FadD"/>
    <property type="match status" value="1"/>
</dbReference>
<evidence type="ECO:0000256" key="1">
    <source>
        <dbReference type="ARBA" id="ARBA00006432"/>
    </source>
</evidence>
<evidence type="ECO:0000313" key="7">
    <source>
        <dbReference type="EMBL" id="OAE33468.1"/>
    </source>
</evidence>
<keyword evidence="2" id="KW-0436">Ligase</keyword>
<comment type="caution">
    <text evidence="7">The sequence shown here is derived from an EMBL/GenBank/DDBJ whole genome shotgun (WGS) entry which is preliminary data.</text>
</comment>
<feature type="domain" description="AMP-binding enzyme C-terminal" evidence="6">
    <location>
        <begin position="468"/>
        <end position="543"/>
    </location>
</feature>
<evidence type="ECO:0000256" key="4">
    <source>
        <dbReference type="ARBA" id="ARBA00022840"/>
    </source>
</evidence>
<name>A0A176WJX7_MARPO</name>
<proteinExistence type="inferred from homology"/>
<dbReference type="Gene3D" id="3.40.50.12780">
    <property type="entry name" value="N-terminal domain of ligase-like"/>
    <property type="match status" value="1"/>
</dbReference>
<reference evidence="7" key="1">
    <citation type="submission" date="2016-03" db="EMBL/GenBank/DDBJ databases">
        <title>Mechanisms controlling the formation of the plant cell surface in tip-growing cells are functionally conserved among land plants.</title>
        <authorList>
            <person name="Honkanen S."/>
            <person name="Jones V.A."/>
            <person name="Morieri G."/>
            <person name="Champion C."/>
            <person name="Hetherington A.J."/>
            <person name="Kelly S."/>
            <person name="Saint-Marcoux D."/>
            <person name="Proust H."/>
            <person name="Prescott H."/>
            <person name="Dolan L."/>
        </authorList>
    </citation>
    <scope>NUCLEOTIDE SEQUENCE [LARGE SCALE GENOMIC DNA]</scope>
    <source>
        <tissue evidence="7">Whole gametophyte</tissue>
    </source>
</reference>
<evidence type="ECO:0008006" key="9">
    <source>
        <dbReference type="Google" id="ProtNLM"/>
    </source>
</evidence>
<dbReference type="GO" id="GO:0005524">
    <property type="term" value="F:ATP binding"/>
    <property type="evidence" value="ECO:0007669"/>
    <property type="project" value="UniProtKB-KW"/>
</dbReference>
<dbReference type="FunFam" id="3.30.300.30:FF:000007">
    <property type="entry name" value="4-coumarate--CoA ligase 2"/>
    <property type="match status" value="1"/>
</dbReference>
<dbReference type="InterPro" id="IPR020845">
    <property type="entry name" value="AMP-binding_CS"/>
</dbReference>
<dbReference type="GO" id="GO:0046949">
    <property type="term" value="P:fatty-acyl-CoA biosynthetic process"/>
    <property type="evidence" value="ECO:0007669"/>
    <property type="project" value="TreeGrafter"/>
</dbReference>
<evidence type="ECO:0000313" key="8">
    <source>
        <dbReference type="Proteomes" id="UP000077202"/>
    </source>
</evidence>
<dbReference type="AlphaFoldDB" id="A0A176WJX7"/>
<dbReference type="Pfam" id="PF13193">
    <property type="entry name" value="AMP-binding_C"/>
    <property type="match status" value="1"/>
</dbReference>
<evidence type="ECO:0000256" key="2">
    <source>
        <dbReference type="ARBA" id="ARBA00022598"/>
    </source>
</evidence>
<keyword evidence="8" id="KW-1185">Reference proteome</keyword>
<keyword evidence="3" id="KW-0547">Nucleotide-binding</keyword>
<dbReference type="InterPro" id="IPR000873">
    <property type="entry name" value="AMP-dep_synth/lig_dom"/>
</dbReference>
<gene>
    <name evidence="7" type="ORF">AXG93_3822s1240</name>
</gene>
<comment type="similarity">
    <text evidence="1">Belongs to the ATP-dependent AMP-binding enzyme family.</text>
</comment>
<dbReference type="Proteomes" id="UP000077202">
    <property type="component" value="Unassembled WGS sequence"/>
</dbReference>
<accession>A0A176WJX7</accession>
<keyword evidence="4" id="KW-0067">ATP-binding</keyword>
<sequence>MSERRKSVMARSLMMAEREYIFESKLPAYPIADSAIDMTLPEFVLDGAEQDFDRVAIVDSSDGRQYTYSEFRRLVKNVAAGLASLGIHKGDVVCFVLPNVAEYFILVFGVMSVGAIFSGCNPYAHPSEILKQVLSSDAKLLITDPPTLRKVADIEVPIVMVGGEAMAGTITVQTLLTADGAKAPAVSMSPDDVCLLPYSSGTTGLPKGVMITHRNIIANLCQTLCVTQCKFSSQRMGPHETVLGLMPFFHIYGISGLGCATMRNRGTIVVMERYEIRRLLQVLLDFEVTSAPLVPPIILSLLKSPVVAEFDLTALKLSAILCAAAPLSPELQQAFEDKFPGVLICQAYGLTEYSCVTLSHVPPPYGLDVKPSKKGSVGFLMPGTQIKFVDLSTGKSVPAHAHGELCVRGPTIMKGYYKNAKATESIIDADGWLHTGDVGYIDDDGDVYIVERVKELIKYKGFQVPPAELEAILISHSAVTDAAVVGIPDDEAGEIPAACIVLSPNAFVTEKEVKDYVNSQVASYKKVRFVEQVPKIPKSTSGKILRRLLKDQLILKYRAQTQRL</sequence>
<dbReference type="EMBL" id="LVLJ01000653">
    <property type="protein sequence ID" value="OAE33468.1"/>
    <property type="molecule type" value="Genomic_DNA"/>
</dbReference>
<dbReference type="Pfam" id="PF00501">
    <property type="entry name" value="AMP-binding"/>
    <property type="match status" value="1"/>
</dbReference>
<organism evidence="7 8">
    <name type="scientific">Marchantia polymorpha subsp. ruderalis</name>
    <dbReference type="NCBI Taxonomy" id="1480154"/>
    <lineage>
        <taxon>Eukaryota</taxon>
        <taxon>Viridiplantae</taxon>
        <taxon>Streptophyta</taxon>
        <taxon>Embryophyta</taxon>
        <taxon>Marchantiophyta</taxon>
        <taxon>Marchantiopsida</taxon>
        <taxon>Marchantiidae</taxon>
        <taxon>Marchantiales</taxon>
        <taxon>Marchantiaceae</taxon>
        <taxon>Marchantia</taxon>
    </lineage>
</organism>
<dbReference type="InterPro" id="IPR045851">
    <property type="entry name" value="AMP-bd_C_sf"/>
</dbReference>
<dbReference type="PROSITE" id="PS00455">
    <property type="entry name" value="AMP_BINDING"/>
    <property type="match status" value="1"/>
</dbReference>